<dbReference type="PIRSF" id="PIRSF018455">
    <property type="entry name" value="MepA"/>
    <property type="match status" value="1"/>
</dbReference>
<feature type="disulfide bond" evidence="8">
    <location>
        <begin position="224"/>
        <end position="231"/>
    </location>
</feature>
<dbReference type="Pfam" id="PF03411">
    <property type="entry name" value="Peptidase_M74"/>
    <property type="match status" value="1"/>
</dbReference>
<feature type="disulfide bond" evidence="8">
    <location>
        <begin position="196"/>
        <end position="243"/>
    </location>
</feature>
<dbReference type="EMBL" id="CM001475">
    <property type="protein sequence ID" value="EIC30003.1"/>
    <property type="molecule type" value="Genomic_DNA"/>
</dbReference>
<evidence type="ECO:0000313" key="10">
    <source>
        <dbReference type="EMBL" id="EIC30003.1"/>
    </source>
</evidence>
<dbReference type="GO" id="GO:0004252">
    <property type="term" value="F:serine-type endopeptidase activity"/>
    <property type="evidence" value="ECO:0007669"/>
    <property type="project" value="InterPro"/>
</dbReference>
<dbReference type="NCBIfam" id="NF006947">
    <property type="entry name" value="PRK09429.1"/>
    <property type="match status" value="1"/>
</dbReference>
<keyword evidence="1" id="KW-0645">Protease</keyword>
<evidence type="ECO:0000313" key="11">
    <source>
        <dbReference type="Proteomes" id="UP000005090"/>
    </source>
</evidence>
<dbReference type="GO" id="GO:0046872">
    <property type="term" value="F:metal ion binding"/>
    <property type="evidence" value="ECO:0007669"/>
    <property type="project" value="UniProtKB-KW"/>
</dbReference>
<evidence type="ECO:0000256" key="2">
    <source>
        <dbReference type="ARBA" id="ARBA00022723"/>
    </source>
</evidence>
<feature type="signal peptide" evidence="9">
    <location>
        <begin position="1"/>
        <end position="21"/>
    </location>
</feature>
<keyword evidence="6" id="KW-0862">Zinc</keyword>
<evidence type="ECO:0000256" key="1">
    <source>
        <dbReference type="ARBA" id="ARBA00022670"/>
    </source>
</evidence>
<dbReference type="STRING" id="686340.Metal_2263"/>
<protein>
    <submittedName>
        <fullName evidence="10">Murein endopeptidase</fullName>
    </submittedName>
</protein>
<evidence type="ECO:0000256" key="7">
    <source>
        <dbReference type="ARBA" id="ARBA00023049"/>
    </source>
</evidence>
<gene>
    <name evidence="10" type="ORF">Metal_2263</name>
</gene>
<keyword evidence="5" id="KW-0378">Hydrolase</keyword>
<feature type="disulfide bond" evidence="8">
    <location>
        <begin position="49"/>
        <end position="274"/>
    </location>
</feature>
<keyword evidence="7" id="KW-0482">Metalloprotease</keyword>
<dbReference type="GO" id="GO:0008237">
    <property type="term" value="F:metallopeptidase activity"/>
    <property type="evidence" value="ECO:0007669"/>
    <property type="project" value="UniProtKB-KW"/>
</dbReference>
<dbReference type="AlphaFoldDB" id="H8GG79"/>
<dbReference type="PROSITE" id="PS51257">
    <property type="entry name" value="PROKAR_LIPOPROTEIN"/>
    <property type="match status" value="1"/>
</dbReference>
<keyword evidence="11" id="KW-1185">Reference proteome</keyword>
<keyword evidence="2" id="KW-0479">Metal-binding</keyword>
<evidence type="ECO:0000256" key="4">
    <source>
        <dbReference type="ARBA" id="ARBA00022764"/>
    </source>
</evidence>
<proteinExistence type="predicted"/>
<keyword evidence="3 9" id="KW-0732">Signal</keyword>
<dbReference type="GO" id="GO:0030288">
    <property type="term" value="C:outer membrane-bounded periplasmic space"/>
    <property type="evidence" value="ECO:0007669"/>
    <property type="project" value="InterPro"/>
</dbReference>
<dbReference type="InterPro" id="IPR009045">
    <property type="entry name" value="Zn_M74/Hedgehog-like"/>
</dbReference>
<dbReference type="RefSeq" id="WP_005372312.1">
    <property type="nucleotide sequence ID" value="NZ_CM001475.1"/>
</dbReference>
<keyword evidence="4" id="KW-0574">Periplasm</keyword>
<dbReference type="Proteomes" id="UP000005090">
    <property type="component" value="Chromosome"/>
</dbReference>
<keyword evidence="8" id="KW-1015">Disulfide bond</keyword>
<dbReference type="SUPFAM" id="SSF55166">
    <property type="entry name" value="Hedgehog/DD-peptidase"/>
    <property type="match status" value="1"/>
</dbReference>
<evidence type="ECO:0000256" key="6">
    <source>
        <dbReference type="ARBA" id="ARBA00022833"/>
    </source>
</evidence>
<reference evidence="10 11" key="1">
    <citation type="journal article" date="2013" name="Genome Announc.">
        <title>Genome Sequence of the Obligate Gammaproteobacterial Methanotroph Methylomicrobium album Strain BG8.</title>
        <authorList>
            <person name="Kits K.D."/>
            <person name="Kalyuzhnaya M.G."/>
            <person name="Klotz M.G."/>
            <person name="Jetten M.S."/>
            <person name="Op den Camp H.J."/>
            <person name="Vuilleumier S."/>
            <person name="Bringel F."/>
            <person name="Dispirito A.A."/>
            <person name="Murrell J.C."/>
            <person name="Bruce D."/>
            <person name="Cheng J.F."/>
            <person name="Copeland A."/>
            <person name="Goodwin L."/>
            <person name="Hauser L."/>
            <person name="Lajus A."/>
            <person name="Land M.L."/>
            <person name="Lapidus A."/>
            <person name="Lucas S."/>
            <person name="Medigue C."/>
            <person name="Pitluck S."/>
            <person name="Woyke T."/>
            <person name="Zeytun A."/>
            <person name="Stein L.Y."/>
        </authorList>
    </citation>
    <scope>NUCLEOTIDE SEQUENCE [LARGE SCALE GENOMIC DNA]</scope>
    <source>
        <strain evidence="10 11">BG8</strain>
    </source>
</reference>
<sequence length="280" mass="31218">MKKISSLLFLVALSCHDSVQAGTNPWARVTAPAVLGPVAESIGSYTAGCLSGAVQLPPNGTGYQVMRLSRHRYYGHPDLKNFIETLGQSAVSRHLGVLLIGDMGQPRGGPAPSGHRSHQNGLDVDIWFLLSKQAETRTLADHEREQWSAPSVLRDHSDLIDSRQWSQANERILQIAAEMPEVERIFVNAGIKRELCRTHAGRSWLRKIRPWWKHDDHFHVRLKCPKNGRYCESQENLPAGDGCDASLAWWFSAEAKAPAKKQPPPKAPVLPARCDQVLYR</sequence>
<accession>H8GG79</accession>
<evidence type="ECO:0000256" key="3">
    <source>
        <dbReference type="ARBA" id="ARBA00022729"/>
    </source>
</evidence>
<dbReference type="Gene3D" id="3.30.1380.10">
    <property type="match status" value="1"/>
</dbReference>
<organism evidence="10 11">
    <name type="scientific">Methylomicrobium album BG8</name>
    <dbReference type="NCBI Taxonomy" id="686340"/>
    <lineage>
        <taxon>Bacteria</taxon>
        <taxon>Pseudomonadati</taxon>
        <taxon>Pseudomonadota</taxon>
        <taxon>Gammaproteobacteria</taxon>
        <taxon>Methylococcales</taxon>
        <taxon>Methylococcaceae</taxon>
        <taxon>Methylomicrobium</taxon>
    </lineage>
</organism>
<name>H8GG79_METAL</name>
<dbReference type="GO" id="GO:0006508">
    <property type="term" value="P:proteolysis"/>
    <property type="evidence" value="ECO:0007669"/>
    <property type="project" value="UniProtKB-KW"/>
</dbReference>
<dbReference type="eggNOG" id="COG3770">
    <property type="taxonomic scope" value="Bacteria"/>
</dbReference>
<feature type="chain" id="PRO_5003612163" evidence="9">
    <location>
        <begin position="22"/>
        <end position="280"/>
    </location>
</feature>
<dbReference type="HOGENOM" id="CLU_052496_0_0_6"/>
<evidence type="ECO:0000256" key="5">
    <source>
        <dbReference type="ARBA" id="ARBA00022801"/>
    </source>
</evidence>
<evidence type="ECO:0000256" key="9">
    <source>
        <dbReference type="SAM" id="SignalP"/>
    </source>
</evidence>
<evidence type="ECO:0000256" key="8">
    <source>
        <dbReference type="PIRSR" id="PIRSR018455-2"/>
    </source>
</evidence>
<dbReference type="InterPro" id="IPR005073">
    <property type="entry name" value="Peptidase_M74"/>
</dbReference>